<organism evidence="1 2">
    <name type="scientific">Parabacteroides faecis</name>
    <dbReference type="NCBI Taxonomy" id="1217282"/>
    <lineage>
        <taxon>Bacteria</taxon>
        <taxon>Pseudomonadati</taxon>
        <taxon>Bacteroidota</taxon>
        <taxon>Bacteroidia</taxon>
        <taxon>Bacteroidales</taxon>
        <taxon>Tannerellaceae</taxon>
        <taxon>Parabacteroides</taxon>
    </lineage>
</organism>
<gene>
    <name evidence="1" type="ORF">GGQ57_004172</name>
</gene>
<evidence type="ECO:0000313" key="1">
    <source>
        <dbReference type="EMBL" id="MBB4624244.1"/>
    </source>
</evidence>
<reference evidence="1 2" key="1">
    <citation type="submission" date="2020-08" db="EMBL/GenBank/DDBJ databases">
        <title>Genomic Encyclopedia of Type Strains, Phase IV (KMG-IV): sequencing the most valuable type-strain genomes for metagenomic binning, comparative biology and taxonomic classification.</title>
        <authorList>
            <person name="Goeker M."/>
        </authorList>
    </citation>
    <scope>NUCLEOTIDE SEQUENCE [LARGE SCALE GENOMIC DNA]</scope>
    <source>
        <strain evidence="1 2">DSM 102983</strain>
    </source>
</reference>
<accession>A0ABR6KS67</accession>
<evidence type="ECO:0000313" key="2">
    <source>
        <dbReference type="Proteomes" id="UP000533637"/>
    </source>
</evidence>
<dbReference type="EMBL" id="JACHOC010000009">
    <property type="protein sequence ID" value="MBB4624244.1"/>
    <property type="molecule type" value="Genomic_DNA"/>
</dbReference>
<proteinExistence type="predicted"/>
<sequence length="66" mass="7729">MEEIVDFTIITVTYNSDKTLEKTILSGINQIYKGFEKHRFLLKHILSLPVSEYITFSKVAKHETRI</sequence>
<name>A0ABR6KS67_9BACT</name>
<keyword evidence="2" id="KW-1185">Reference proteome</keyword>
<comment type="caution">
    <text evidence="1">The sequence shown here is derived from an EMBL/GenBank/DDBJ whole genome shotgun (WGS) entry which is preliminary data.</text>
</comment>
<protein>
    <submittedName>
        <fullName evidence="1">Uncharacterized protein</fullName>
    </submittedName>
</protein>
<dbReference type="Proteomes" id="UP000533637">
    <property type="component" value="Unassembled WGS sequence"/>
</dbReference>